<gene>
    <name evidence="4" type="ORF">PHAVU_003G066100g</name>
</gene>
<dbReference type="OrthoDB" id="1851308at2759"/>
<dbReference type="PANTHER" id="PTHR46929:SF4">
    <property type="entry name" value="MYB_SANT-LIKE DOMAIN-CONTAINING PROTEIN"/>
    <property type="match status" value="1"/>
</dbReference>
<keyword evidence="5" id="KW-1185">Reference proteome</keyword>
<feature type="domain" description="DUF8040" evidence="3">
    <location>
        <begin position="26"/>
        <end position="81"/>
    </location>
</feature>
<sequence>MKLNCISEFQPQKERRRQELMGYLVHTEQCHDIIRIGRETFLQLCQRIRGTGLVKDAYRSTVEEQVAKFLHIIGHNKNVALNSSGFFQEFTKWTAEMDLILLNAMIDEVRKGCRIDGSWTTQGYTNIVMVLNEAGLSGIKKNHVKNCQKSLKDRWREFHDMFGGLSGFAWNQTTKRFEAEDEVWNELIKAKPSATKWPVNPIPHYDLMEELWSNDRAMGSRVRTTRDINSPPDMSNFSVNLGDNNMDYIPDQPNYEEADDYVPRSPGPHFQSSETPSESPSNTPFMPSAGSAGTSSFRGSKRKGPTMDEIDEHFALLNTNLQQCVSSTKDGNENASQLMASTSQKRHRTRKGKEPAEGHSVNPPPPTGIEEVLDYSRYFTSKRQMMVFEFFFHGRPVKSPKAMHFPFFVAPWFEFQNLLNFQHLQPFLGTKPPYYEELVQVFYTNLKITPPCELAIEICGKRININEMDWMNIADMRYGGVKLTPGTIPEECNFDQALALSSMLREDVQGQNVRNFGSLKMNDHLLHYTWVHILCPRGSNFAQDEGDDEEDQFPEQHVQGAQPQPAIPSQTEMLTQIWVGMQDRKESMRNVNIRFDRVDERMERVDQMMDKMEDTLNQIHCHQGH</sequence>
<dbReference type="PANTHER" id="PTHR46929">
    <property type="entry name" value="EXPRESSED PROTEIN"/>
    <property type="match status" value="1"/>
</dbReference>
<evidence type="ECO:0000259" key="2">
    <source>
        <dbReference type="Pfam" id="PF12776"/>
    </source>
</evidence>
<dbReference type="Pfam" id="PF12776">
    <property type="entry name" value="Myb_DNA-bind_3"/>
    <property type="match status" value="1"/>
</dbReference>
<organism evidence="4 5">
    <name type="scientific">Phaseolus vulgaris</name>
    <name type="common">Kidney bean</name>
    <name type="synonym">French bean</name>
    <dbReference type="NCBI Taxonomy" id="3885"/>
    <lineage>
        <taxon>Eukaryota</taxon>
        <taxon>Viridiplantae</taxon>
        <taxon>Streptophyta</taxon>
        <taxon>Embryophyta</taxon>
        <taxon>Tracheophyta</taxon>
        <taxon>Spermatophyta</taxon>
        <taxon>Magnoliopsida</taxon>
        <taxon>eudicotyledons</taxon>
        <taxon>Gunneridae</taxon>
        <taxon>Pentapetalae</taxon>
        <taxon>rosids</taxon>
        <taxon>fabids</taxon>
        <taxon>Fabales</taxon>
        <taxon>Fabaceae</taxon>
        <taxon>Papilionoideae</taxon>
        <taxon>50 kb inversion clade</taxon>
        <taxon>NPAAA clade</taxon>
        <taxon>indigoferoid/millettioid clade</taxon>
        <taxon>Phaseoleae</taxon>
        <taxon>Phaseolus</taxon>
    </lineage>
</organism>
<protein>
    <submittedName>
        <fullName evidence="4">Uncharacterized protein</fullName>
    </submittedName>
</protein>
<dbReference type="Proteomes" id="UP000000226">
    <property type="component" value="Chromosome 3"/>
</dbReference>
<name>V7C6Q0_PHAVU</name>
<evidence type="ECO:0000313" key="5">
    <source>
        <dbReference type="Proteomes" id="UP000000226"/>
    </source>
</evidence>
<feature type="compositionally biased region" description="Polar residues" evidence="1">
    <location>
        <begin position="326"/>
        <end position="343"/>
    </location>
</feature>
<evidence type="ECO:0000313" key="4">
    <source>
        <dbReference type="EMBL" id="ESW25799.1"/>
    </source>
</evidence>
<dbReference type="InterPro" id="IPR058353">
    <property type="entry name" value="DUF8040"/>
</dbReference>
<evidence type="ECO:0000256" key="1">
    <source>
        <dbReference type="SAM" id="MobiDB-lite"/>
    </source>
</evidence>
<dbReference type="EMBL" id="CM002290">
    <property type="protein sequence ID" value="ESW25799.1"/>
    <property type="molecule type" value="Genomic_DNA"/>
</dbReference>
<feature type="region of interest" description="Disordered" evidence="1">
    <location>
        <begin position="326"/>
        <end position="367"/>
    </location>
</feature>
<feature type="region of interest" description="Disordered" evidence="1">
    <location>
        <begin position="223"/>
        <end position="306"/>
    </location>
</feature>
<feature type="compositionally biased region" description="Acidic residues" evidence="1">
    <location>
        <begin position="544"/>
        <end position="553"/>
    </location>
</feature>
<dbReference type="AlphaFoldDB" id="V7C6Q0"/>
<feature type="compositionally biased region" description="Low complexity" evidence="1">
    <location>
        <begin position="272"/>
        <end position="284"/>
    </location>
</feature>
<accession>V7C6Q0</accession>
<reference evidence="5" key="1">
    <citation type="journal article" date="2014" name="Nat. Genet.">
        <title>A reference genome for common bean and genome-wide analysis of dual domestications.</title>
        <authorList>
            <person name="Schmutz J."/>
            <person name="McClean P.E."/>
            <person name="Mamidi S."/>
            <person name="Wu G.A."/>
            <person name="Cannon S.B."/>
            <person name="Grimwood J."/>
            <person name="Jenkins J."/>
            <person name="Shu S."/>
            <person name="Song Q."/>
            <person name="Chavarro C."/>
            <person name="Torres-Torres M."/>
            <person name="Geffroy V."/>
            <person name="Moghaddam S.M."/>
            <person name="Gao D."/>
            <person name="Abernathy B."/>
            <person name="Barry K."/>
            <person name="Blair M."/>
            <person name="Brick M.A."/>
            <person name="Chovatia M."/>
            <person name="Gepts P."/>
            <person name="Goodstein D.M."/>
            <person name="Gonzales M."/>
            <person name="Hellsten U."/>
            <person name="Hyten D.L."/>
            <person name="Jia G."/>
            <person name="Kelly J.D."/>
            <person name="Kudrna D."/>
            <person name="Lee R."/>
            <person name="Richard M.M."/>
            <person name="Miklas P.N."/>
            <person name="Osorno J.M."/>
            <person name="Rodrigues J."/>
            <person name="Thareau V."/>
            <person name="Urrea C.A."/>
            <person name="Wang M."/>
            <person name="Yu Y."/>
            <person name="Zhang M."/>
            <person name="Wing R.A."/>
            <person name="Cregan P.B."/>
            <person name="Rokhsar D.S."/>
            <person name="Jackson S.A."/>
        </authorList>
    </citation>
    <scope>NUCLEOTIDE SEQUENCE [LARGE SCALE GENOMIC DNA]</scope>
    <source>
        <strain evidence="5">cv. G19833</strain>
    </source>
</reference>
<dbReference type="InterPro" id="IPR024752">
    <property type="entry name" value="Myb/SANT-like_dom"/>
</dbReference>
<dbReference type="Pfam" id="PF26138">
    <property type="entry name" value="DUF8040"/>
    <property type="match status" value="1"/>
</dbReference>
<feature type="compositionally biased region" description="Polar residues" evidence="1">
    <location>
        <begin position="232"/>
        <end position="243"/>
    </location>
</feature>
<feature type="domain" description="Myb/SANT-like" evidence="2">
    <location>
        <begin position="92"/>
        <end position="186"/>
    </location>
</feature>
<dbReference type="Gramene" id="ESW25799">
    <property type="protein sequence ID" value="ESW25799"/>
    <property type="gene ID" value="PHAVU_003G066100g"/>
</dbReference>
<evidence type="ECO:0000259" key="3">
    <source>
        <dbReference type="Pfam" id="PF26138"/>
    </source>
</evidence>
<feature type="region of interest" description="Disordered" evidence="1">
    <location>
        <begin position="541"/>
        <end position="565"/>
    </location>
</feature>
<proteinExistence type="predicted"/>